<sequence>MNKQIAVMINKYAKMLTQIDDSQLAKYKVLVRVDGVFYETEGDLAGAFTIRENAGDALRQIYPVEGSILMGGSEVCAIVLSNTRYCRQAAQGQKPLKASLDDMAQVIGPKAEVLPYEEPQIKAALQHAAGCFVKDRYTICTGRSLFEAVTALQVLEKQAEVALKAQVLGGAVPVSEEEAVFMRENYLQNYSKAENAVKSQEGRANHGA</sequence>
<protein>
    <submittedName>
        <fullName evidence="1">Uncharacterized protein</fullName>
    </submittedName>
</protein>
<dbReference type="InterPro" id="IPR036409">
    <property type="entry name" value="Aldolase_II/adducin_N_sf"/>
</dbReference>
<accession>A0A845QL97</accession>
<keyword evidence="2" id="KW-1185">Reference proteome</keyword>
<dbReference type="Gene3D" id="3.40.225.10">
    <property type="entry name" value="Class II aldolase/adducin N-terminal domain"/>
    <property type="match status" value="1"/>
</dbReference>
<dbReference type="SUPFAM" id="SSF53639">
    <property type="entry name" value="AraD/HMP-PK domain-like"/>
    <property type="match status" value="1"/>
</dbReference>
<gene>
    <name evidence="1" type="ORF">D0435_09275</name>
</gene>
<dbReference type="RefSeq" id="WP_160202124.1">
    <property type="nucleotide sequence ID" value="NZ_QXWK01000016.1"/>
</dbReference>
<comment type="caution">
    <text evidence="1">The sequence shown here is derived from an EMBL/GenBank/DDBJ whole genome shotgun (WGS) entry which is preliminary data.</text>
</comment>
<dbReference type="Proteomes" id="UP000446866">
    <property type="component" value="Unassembled WGS sequence"/>
</dbReference>
<name>A0A845QL97_9FIRM</name>
<organism evidence="1 2">
    <name type="scientific">Anaerotruncus colihominis</name>
    <dbReference type="NCBI Taxonomy" id="169435"/>
    <lineage>
        <taxon>Bacteria</taxon>
        <taxon>Bacillati</taxon>
        <taxon>Bacillota</taxon>
        <taxon>Clostridia</taxon>
        <taxon>Eubacteriales</taxon>
        <taxon>Oscillospiraceae</taxon>
        <taxon>Anaerotruncus</taxon>
    </lineage>
</organism>
<dbReference type="EMBL" id="QXWK01000016">
    <property type="protein sequence ID" value="NBH61841.1"/>
    <property type="molecule type" value="Genomic_DNA"/>
</dbReference>
<reference evidence="1 2" key="1">
    <citation type="submission" date="2018-08" db="EMBL/GenBank/DDBJ databases">
        <title>Murine metabolic-syndrome-specific gut microbial biobank.</title>
        <authorList>
            <person name="Liu C."/>
        </authorList>
    </citation>
    <scope>NUCLEOTIDE SEQUENCE [LARGE SCALE GENOMIC DNA]</scope>
    <source>
        <strain evidence="1 2">28</strain>
    </source>
</reference>
<evidence type="ECO:0000313" key="1">
    <source>
        <dbReference type="EMBL" id="NBH61841.1"/>
    </source>
</evidence>
<evidence type="ECO:0000313" key="2">
    <source>
        <dbReference type="Proteomes" id="UP000446866"/>
    </source>
</evidence>
<proteinExistence type="predicted"/>
<dbReference type="AlphaFoldDB" id="A0A845QL97"/>